<evidence type="ECO:0000256" key="1">
    <source>
        <dbReference type="ARBA" id="ARBA00007469"/>
    </source>
</evidence>
<dbReference type="InterPro" id="IPR001568">
    <property type="entry name" value="RNase_T2-like"/>
</dbReference>
<dbReference type="Proteomes" id="UP000095767">
    <property type="component" value="Unassembled WGS sequence"/>
</dbReference>
<evidence type="ECO:0000313" key="6">
    <source>
        <dbReference type="EMBL" id="OEL17085.1"/>
    </source>
</evidence>
<dbReference type="EMBL" id="LWDX02061121">
    <property type="protein sequence ID" value="OEL17085.1"/>
    <property type="molecule type" value="Genomic_DNA"/>
</dbReference>
<dbReference type="GO" id="GO:0005576">
    <property type="term" value="C:extracellular region"/>
    <property type="evidence" value="ECO:0007669"/>
    <property type="project" value="TreeGrafter"/>
</dbReference>
<comment type="caution">
    <text evidence="6">The sequence shown here is derived from an EMBL/GenBank/DDBJ whole genome shotgun (WGS) entry which is preliminary data.</text>
</comment>
<dbReference type="PROSITE" id="PS00530">
    <property type="entry name" value="RNASE_T2_1"/>
    <property type="match status" value="1"/>
</dbReference>
<name>A0A1E5UWD3_9POAL</name>
<keyword evidence="7" id="KW-1185">Reference proteome</keyword>
<evidence type="ECO:0000256" key="3">
    <source>
        <dbReference type="PIRSR" id="PIRSR633697-1"/>
    </source>
</evidence>
<feature type="chain" id="PRO_5009187503" evidence="5">
    <location>
        <begin position="19"/>
        <end position="221"/>
    </location>
</feature>
<dbReference type="GO" id="GO:0033897">
    <property type="term" value="F:ribonuclease T2 activity"/>
    <property type="evidence" value="ECO:0007669"/>
    <property type="project" value="InterPro"/>
</dbReference>
<feature type="active site" evidence="3">
    <location>
        <position position="113"/>
    </location>
</feature>
<proteinExistence type="inferred from homology"/>
<dbReference type="AlphaFoldDB" id="A0A1E5UWD3"/>
<sequence length="221" mass="24530">MTKLLLSAALALLPPLLAASSSSEDFDYYYLVQQWPGAYCGTKQGCCFPDTGKPAEDFGIHGLWPQYTVCRRDASDAAAADFDIVSATRKRDWPSLSCKNTAMDFWSHEWEKHGTCSGFDQHGYFQQSLARKARHNLTAILPCAGIVPSDGATYHLSSVRDAIREATGFEVTVECNRGASGRRVGQLYQVYLCVARDWSVLINCPEPVNRQCTDKIKFPAF</sequence>
<dbReference type="InterPro" id="IPR036430">
    <property type="entry name" value="RNase_T2-like_sf"/>
</dbReference>
<feature type="active site" evidence="3">
    <location>
        <position position="109"/>
    </location>
</feature>
<dbReference type="PANTHER" id="PTHR11240:SF18">
    <property type="entry name" value="OS07G0630400 PROTEIN"/>
    <property type="match status" value="1"/>
</dbReference>
<keyword evidence="5" id="KW-0732">Signal</keyword>
<dbReference type="InterPro" id="IPR033130">
    <property type="entry name" value="RNase_T2_His_AS_2"/>
</dbReference>
<dbReference type="Pfam" id="PF00445">
    <property type="entry name" value="Ribonuclease_T2"/>
    <property type="match status" value="1"/>
</dbReference>
<dbReference type="Gene3D" id="3.90.730.10">
    <property type="entry name" value="Ribonuclease T2-like"/>
    <property type="match status" value="1"/>
</dbReference>
<feature type="active site" evidence="3">
    <location>
        <position position="61"/>
    </location>
</feature>
<accession>A0A1E5UWD3</accession>
<evidence type="ECO:0000256" key="4">
    <source>
        <dbReference type="RuleBase" id="RU004328"/>
    </source>
</evidence>
<organism evidence="6 7">
    <name type="scientific">Dichanthelium oligosanthes</name>
    <dbReference type="NCBI Taxonomy" id="888268"/>
    <lineage>
        <taxon>Eukaryota</taxon>
        <taxon>Viridiplantae</taxon>
        <taxon>Streptophyta</taxon>
        <taxon>Embryophyta</taxon>
        <taxon>Tracheophyta</taxon>
        <taxon>Spermatophyta</taxon>
        <taxon>Magnoliopsida</taxon>
        <taxon>Liliopsida</taxon>
        <taxon>Poales</taxon>
        <taxon>Poaceae</taxon>
        <taxon>PACMAD clade</taxon>
        <taxon>Panicoideae</taxon>
        <taxon>Panicodae</taxon>
        <taxon>Paniceae</taxon>
        <taxon>Dichantheliinae</taxon>
        <taxon>Dichanthelium</taxon>
    </lineage>
</organism>
<dbReference type="SUPFAM" id="SSF55895">
    <property type="entry name" value="Ribonuclease Rh-like"/>
    <property type="match status" value="1"/>
</dbReference>
<feature type="signal peptide" evidence="5">
    <location>
        <begin position="1"/>
        <end position="18"/>
    </location>
</feature>
<dbReference type="InterPro" id="IPR018188">
    <property type="entry name" value="RNase_T2_His_AS_1"/>
</dbReference>
<dbReference type="PANTHER" id="PTHR11240">
    <property type="entry name" value="RIBONUCLEASE T2"/>
    <property type="match status" value="1"/>
</dbReference>
<dbReference type="OrthoDB" id="435754at2759"/>
<reference evidence="6 7" key="1">
    <citation type="submission" date="2016-09" db="EMBL/GenBank/DDBJ databases">
        <title>The draft genome of Dichanthelium oligosanthes: A C3 panicoid grass species.</title>
        <authorList>
            <person name="Studer A.J."/>
            <person name="Schnable J.C."/>
            <person name="Brutnell T.P."/>
        </authorList>
    </citation>
    <scope>NUCLEOTIDE SEQUENCE [LARGE SCALE GENOMIC DNA]</scope>
    <source>
        <strain evidence="7">cv. Kellogg 1175</strain>
        <tissue evidence="6">Leaf</tissue>
    </source>
</reference>
<dbReference type="CDD" id="cd01061">
    <property type="entry name" value="RNase_T2_euk"/>
    <property type="match status" value="1"/>
</dbReference>
<gene>
    <name evidence="6" type="ORF">BAE44_0021895</name>
</gene>
<dbReference type="PROSITE" id="PS00531">
    <property type="entry name" value="RNASE_T2_2"/>
    <property type="match status" value="1"/>
</dbReference>
<keyword evidence="2" id="KW-1015">Disulfide bond</keyword>
<evidence type="ECO:0000256" key="5">
    <source>
        <dbReference type="SAM" id="SignalP"/>
    </source>
</evidence>
<dbReference type="GO" id="GO:0006401">
    <property type="term" value="P:RNA catabolic process"/>
    <property type="evidence" value="ECO:0007669"/>
    <property type="project" value="TreeGrafter"/>
</dbReference>
<dbReference type="InterPro" id="IPR033697">
    <property type="entry name" value="Ribonuclease_T2_eukaryotic"/>
</dbReference>
<protein>
    <submittedName>
        <fullName evidence="6">Ribonuclease 1</fullName>
    </submittedName>
</protein>
<evidence type="ECO:0000313" key="7">
    <source>
        <dbReference type="Proteomes" id="UP000095767"/>
    </source>
</evidence>
<dbReference type="GO" id="GO:0003723">
    <property type="term" value="F:RNA binding"/>
    <property type="evidence" value="ECO:0007669"/>
    <property type="project" value="InterPro"/>
</dbReference>
<evidence type="ECO:0000256" key="2">
    <source>
        <dbReference type="ARBA" id="ARBA00023157"/>
    </source>
</evidence>
<comment type="similarity">
    <text evidence="1 4">Belongs to the RNase T2 family.</text>
</comment>